<gene>
    <name evidence="2" type="ORF">G8759_26955</name>
</gene>
<keyword evidence="2" id="KW-0808">Transferase</keyword>
<evidence type="ECO:0000259" key="1">
    <source>
        <dbReference type="PROSITE" id="PS51186"/>
    </source>
</evidence>
<dbReference type="AlphaFoldDB" id="A0A6G9AUL2"/>
<dbReference type="Proteomes" id="UP000501802">
    <property type="component" value="Chromosome"/>
</dbReference>
<sequence length="169" mass="19751">MIETQRLTIVPLTLDQLRLHIAGRYQLENEFGLKKGHREVVEPVLSIITYFAIPRVQDPANDPLYHTMWLAIDRQKQQFVAEAKFKGEPDENETIEIGYGTYPAFRRNGYMSEMVGGLLTWATKQPGVGRVIADTEAENVASQKVLEKNKFRLFDRVEDMLWWEYRVYR</sequence>
<dbReference type="SUPFAM" id="SSF55729">
    <property type="entry name" value="Acyl-CoA N-acyltransferases (Nat)"/>
    <property type="match status" value="1"/>
</dbReference>
<dbReference type="PANTHER" id="PTHR43792:SF13">
    <property type="entry name" value="ACETYLTRANSFERASE"/>
    <property type="match status" value="1"/>
</dbReference>
<proteinExistence type="predicted"/>
<organism evidence="2 3">
    <name type="scientific">Spirosoma aureum</name>
    <dbReference type="NCBI Taxonomy" id="2692134"/>
    <lineage>
        <taxon>Bacteria</taxon>
        <taxon>Pseudomonadati</taxon>
        <taxon>Bacteroidota</taxon>
        <taxon>Cytophagia</taxon>
        <taxon>Cytophagales</taxon>
        <taxon>Cytophagaceae</taxon>
        <taxon>Spirosoma</taxon>
    </lineage>
</organism>
<name>A0A6G9AUL2_9BACT</name>
<dbReference type="InterPro" id="IPR016181">
    <property type="entry name" value="Acyl_CoA_acyltransferase"/>
</dbReference>
<dbReference type="Gene3D" id="3.40.630.30">
    <property type="match status" value="1"/>
</dbReference>
<dbReference type="InterPro" id="IPR051531">
    <property type="entry name" value="N-acetyltransferase"/>
</dbReference>
<protein>
    <submittedName>
        <fullName evidence="2">GNAT family N-acetyltransferase</fullName>
    </submittedName>
</protein>
<dbReference type="EMBL" id="CP050063">
    <property type="protein sequence ID" value="QIP16016.1"/>
    <property type="molecule type" value="Genomic_DNA"/>
</dbReference>
<dbReference type="InterPro" id="IPR000182">
    <property type="entry name" value="GNAT_dom"/>
</dbReference>
<dbReference type="KEGG" id="spib:G8759_26955"/>
<reference evidence="2 3" key="1">
    <citation type="submission" date="2020-03" db="EMBL/GenBank/DDBJ databases">
        <authorList>
            <person name="Kim M.K."/>
        </authorList>
    </citation>
    <scope>NUCLEOTIDE SEQUENCE [LARGE SCALE GENOMIC DNA]</scope>
    <source>
        <strain evidence="2 3">BT328</strain>
    </source>
</reference>
<dbReference type="Pfam" id="PF13302">
    <property type="entry name" value="Acetyltransf_3"/>
    <property type="match status" value="1"/>
</dbReference>
<feature type="domain" description="N-acetyltransferase" evidence="1">
    <location>
        <begin position="31"/>
        <end position="169"/>
    </location>
</feature>
<evidence type="ECO:0000313" key="3">
    <source>
        <dbReference type="Proteomes" id="UP000501802"/>
    </source>
</evidence>
<evidence type="ECO:0000313" key="2">
    <source>
        <dbReference type="EMBL" id="QIP16016.1"/>
    </source>
</evidence>
<keyword evidence="3" id="KW-1185">Reference proteome</keyword>
<dbReference type="RefSeq" id="WP_167215414.1">
    <property type="nucleotide sequence ID" value="NZ_CP050063.1"/>
</dbReference>
<dbReference type="PROSITE" id="PS51186">
    <property type="entry name" value="GNAT"/>
    <property type="match status" value="1"/>
</dbReference>
<dbReference type="GO" id="GO:0016747">
    <property type="term" value="F:acyltransferase activity, transferring groups other than amino-acyl groups"/>
    <property type="evidence" value="ECO:0007669"/>
    <property type="project" value="InterPro"/>
</dbReference>
<dbReference type="PANTHER" id="PTHR43792">
    <property type="entry name" value="GNAT FAMILY, PUTATIVE (AFU_ORTHOLOGUE AFUA_3G00765)-RELATED-RELATED"/>
    <property type="match status" value="1"/>
</dbReference>
<accession>A0A6G9AUL2</accession>